<dbReference type="Proteomes" id="UP000048948">
    <property type="component" value="Unassembled WGS sequence"/>
</dbReference>
<gene>
    <name evidence="2" type="ORF">ERS027646_04223</name>
</gene>
<evidence type="ECO:0000256" key="1">
    <source>
        <dbReference type="SAM" id="Phobius"/>
    </source>
</evidence>
<evidence type="ECO:0000313" key="2">
    <source>
        <dbReference type="EMBL" id="CKT86624.1"/>
    </source>
</evidence>
<sequence length="67" mass="6608">MAVAASSVAAPILAAFNLANGGRLVLAATTVTVGFFGAALCLPLARVLAAASCGPLSSKEPSRDSYQ</sequence>
<name>A0A655AV21_MYCTX</name>
<keyword evidence="1" id="KW-0472">Membrane</keyword>
<dbReference type="AlphaFoldDB" id="A0A655AV21"/>
<organism evidence="2 3">
    <name type="scientific">Mycobacterium tuberculosis</name>
    <dbReference type="NCBI Taxonomy" id="1773"/>
    <lineage>
        <taxon>Bacteria</taxon>
        <taxon>Bacillati</taxon>
        <taxon>Actinomycetota</taxon>
        <taxon>Actinomycetes</taxon>
        <taxon>Mycobacteriales</taxon>
        <taxon>Mycobacteriaceae</taxon>
        <taxon>Mycobacterium</taxon>
        <taxon>Mycobacterium tuberculosis complex</taxon>
    </lineage>
</organism>
<dbReference type="EMBL" id="CNGE01001214">
    <property type="protein sequence ID" value="CKT86624.1"/>
    <property type="molecule type" value="Genomic_DNA"/>
</dbReference>
<keyword evidence="1" id="KW-1133">Transmembrane helix</keyword>
<keyword evidence="1" id="KW-0812">Transmembrane</keyword>
<reference evidence="2 3" key="1">
    <citation type="submission" date="2015-03" db="EMBL/GenBank/DDBJ databases">
        <authorList>
            <consortium name="Pathogen Informatics"/>
        </authorList>
    </citation>
    <scope>NUCLEOTIDE SEQUENCE [LARGE SCALE GENOMIC DNA]</scope>
    <source>
        <strain evidence="2 3">Bir 172</strain>
    </source>
</reference>
<protein>
    <submittedName>
        <fullName evidence="2">Integral membrane protein</fullName>
    </submittedName>
</protein>
<feature type="transmembrane region" description="Helical" evidence="1">
    <location>
        <begin position="24"/>
        <end position="49"/>
    </location>
</feature>
<evidence type="ECO:0000313" key="3">
    <source>
        <dbReference type="Proteomes" id="UP000048948"/>
    </source>
</evidence>
<proteinExistence type="predicted"/>
<accession>A0A655AV21</accession>